<feature type="region of interest" description="Disordered" evidence="1">
    <location>
        <begin position="600"/>
        <end position="629"/>
    </location>
</feature>
<sequence>MFLVNASPLVALQTNWEPFAQSRSCGFPVCFSESEEDVTRSSVNTKVQMIINNLQSQESSLGMNNEYDCIMQKKQKGEKGSTKRLMSNTCLLQEHIKYSKRGCPDDSDGTEMEESSEFGALVLDSDSDDSVDRDIEEAIQEYLKTKSKGNQLLPRNVQCLESTDGYKRVRKELSQSKIANNLPVKFEAEMVAEELVSDHMEISKKARSASPLSISSDDSFEQSIQAEIVQFLNEKKQQETNKCVIMEDRKLEWRETHVKSVLKYNKETTNKASCPNIKQGCKALLLRHHPKLRKASSQSKCLKSRTSEEPIDFSQVNQAHLKMTAVSEPWSMEQNKGSEAKRNFWRGEQIIESAHISDSSSDDGIEEAIQLYQLEKIRKQGSRATDHVPLGGEQFDTKRAADISARLTISSAKRISPDVHKKTLSNKRKEMGTKSVELKSTGSDLNQIFKPVKKARGCASPVNKIADCELTLQASCRADTSAELMCAEAILDISKTILPPPVGSDNRPLAANPFFSPQCAPPAHSESDSSPIDSDDSIEQEIRAFLAVKGQSESLVPKPSNLSHAICLPSSSEHHNLTAGFEPSLPKTFKLSLSRKRRLRGESKVAKQAAPKKTKEVETGCSQLGNNNNSQMPVFQNECGLSSHREACEVGRCGNKEIKGQLISWELTGHDDEHVALDSATTLVQVHQNAKELLKSAIQSQERDDSSDKSSSLDSDEDLDSAIKDLLKSKRKLKKKSKDQKIQCKKKVRFSDMEIQVLDELGSIQPSEWESKSPPLLKSSLSKSRRETKENAVRNLQSSINGKLPKGRAESIKSLQCELQVEREGKPKPVSNQNNLQAAKTTRCPLSAPSVADDSSSVDSDDSIEQEIRKFLAEKAKDPVSNMGTQKDKGTTDPLRVAKPSTNKGKASFRLLETETGLISAQGKKTKKAVQQSGGLRSSRGAEGKSAIIHDGGKSVSFAENMRFHTTVELKAKQGRAGTQGDVRGGSSAKQNAAGKKDLSSSKSVQKSFPAKNSRGDPSKLHNRLNAKPNSKRKSTFQLKISSKFIASLKYARERKRSELLKKRQNAESSLPLSSPSKMEVAPPSGCELRQDSEAVLQKGNCDREEKTGPKDTTFPQKLTVEEINLPVAEICEKPEAAPLQVRAEADDDRKDKTLRDEQMSLMSELDPGPPPLQGPSTAAVKDDSVSTDICSSESQTMHIKEEERERPPCSNSQEEINVSDSSSEGKMLVQQNGECECKENQDEEALDRGDAEFSDVAIEECPRSLVKTEVSTFLLKTSIDPGLTIQPYIILSPRDLCKNLTLKTQKGKRKFQEKVWKW</sequence>
<feature type="compositionally biased region" description="Polar residues" evidence="1">
    <location>
        <begin position="830"/>
        <end position="840"/>
    </location>
</feature>
<organism evidence="3 4">
    <name type="scientific">Alligator mississippiensis</name>
    <name type="common">American alligator</name>
    <dbReference type="NCBI Taxonomy" id="8496"/>
    <lineage>
        <taxon>Eukaryota</taxon>
        <taxon>Metazoa</taxon>
        <taxon>Chordata</taxon>
        <taxon>Craniata</taxon>
        <taxon>Vertebrata</taxon>
        <taxon>Euteleostomi</taxon>
        <taxon>Archelosauria</taxon>
        <taxon>Archosauria</taxon>
        <taxon>Crocodylia</taxon>
        <taxon>Alligatoridae</taxon>
        <taxon>Alligatorinae</taxon>
        <taxon>Alligator</taxon>
    </lineage>
</organism>
<dbReference type="CTD" id="9858"/>
<feature type="region of interest" description="Disordered" evidence="1">
    <location>
        <begin position="766"/>
        <end position="955"/>
    </location>
</feature>
<feature type="compositionally biased region" description="Polar residues" evidence="1">
    <location>
        <begin position="1210"/>
        <end position="1234"/>
    </location>
</feature>
<dbReference type="STRING" id="8496.A0A151MFU6"/>
<feature type="region of interest" description="Disordered" evidence="1">
    <location>
        <begin position="969"/>
        <end position="1037"/>
    </location>
</feature>
<dbReference type="Proteomes" id="UP000050525">
    <property type="component" value="Unassembled WGS sequence"/>
</dbReference>
<accession>A0A151MFU6</accession>
<dbReference type="PANTHER" id="PTHR15724">
    <property type="entry name" value="PROTEIN PHOSPHATASE 1 REGULATORY SUBUNIT 26"/>
    <property type="match status" value="1"/>
</dbReference>
<keyword evidence="4" id="KW-1185">Reference proteome</keyword>
<feature type="region of interest" description="Disordered" evidence="1">
    <location>
        <begin position="696"/>
        <end position="717"/>
    </location>
</feature>
<feature type="compositionally biased region" description="Low complexity" evidence="1">
    <location>
        <begin position="772"/>
        <end position="782"/>
    </location>
</feature>
<evidence type="ECO:0000256" key="1">
    <source>
        <dbReference type="SAM" id="MobiDB-lite"/>
    </source>
</evidence>
<dbReference type="InterPro" id="IPR026130">
    <property type="entry name" value="PPP1R26"/>
</dbReference>
<evidence type="ECO:0000313" key="4">
    <source>
        <dbReference type="Proteomes" id="UP000050525"/>
    </source>
</evidence>
<dbReference type="KEGG" id="amj:102573380"/>
<feature type="compositionally biased region" description="Low complexity" evidence="1">
    <location>
        <begin position="847"/>
        <end position="858"/>
    </location>
</feature>
<feature type="compositionally biased region" description="Basic and acidic residues" evidence="1">
    <location>
        <begin position="1199"/>
        <end position="1208"/>
    </location>
</feature>
<dbReference type="PANTHER" id="PTHR15724:SF0">
    <property type="entry name" value="PROTEIN PHOSPHATASE 1 REGULATORY SUBUNIT 26"/>
    <property type="match status" value="1"/>
</dbReference>
<feature type="compositionally biased region" description="Basic and acidic residues" evidence="1">
    <location>
        <begin position="866"/>
        <end position="878"/>
    </location>
</feature>
<dbReference type="RefSeq" id="XP_019331287.1">
    <property type="nucleotide sequence ID" value="XM_019475742.2"/>
</dbReference>
<dbReference type="GO" id="GO:0004864">
    <property type="term" value="F:protein phosphatase inhibitor activity"/>
    <property type="evidence" value="ECO:0007669"/>
    <property type="project" value="InterPro"/>
</dbReference>
<feature type="region of interest" description="Disordered" evidence="1">
    <location>
        <begin position="1060"/>
        <end position="1093"/>
    </location>
</feature>
<feature type="region of interest" description="Disordered" evidence="1">
    <location>
        <begin position="511"/>
        <end position="534"/>
    </location>
</feature>
<evidence type="ECO:0000259" key="2">
    <source>
        <dbReference type="Pfam" id="PF15740"/>
    </source>
</evidence>
<name>A0A151MFU6_ALLMI</name>
<feature type="compositionally biased region" description="Polar residues" evidence="1">
    <location>
        <begin position="1067"/>
        <end position="1077"/>
    </location>
</feature>
<feature type="compositionally biased region" description="Basic and acidic residues" evidence="1">
    <location>
        <begin position="1144"/>
        <end position="1159"/>
    </location>
</feature>
<dbReference type="RefSeq" id="XP_019331285.1">
    <property type="nucleotide sequence ID" value="XM_019475740.2"/>
</dbReference>
<protein>
    <submittedName>
        <fullName evidence="3">Protein phosphatase 1 regulatory subunit 26</fullName>
    </submittedName>
</protein>
<proteinExistence type="predicted"/>
<feature type="compositionally biased region" description="Basic and acidic residues" evidence="1">
    <location>
        <begin position="1236"/>
        <end position="1250"/>
    </location>
</feature>
<evidence type="ECO:0000313" key="3">
    <source>
        <dbReference type="EMBL" id="KYO23389.1"/>
    </source>
</evidence>
<comment type="caution">
    <text evidence="3">The sequence shown here is derived from an EMBL/GenBank/DDBJ whole genome shotgun (WGS) entry which is preliminary data.</text>
</comment>
<feature type="compositionally biased region" description="Polar residues" evidence="1">
    <location>
        <begin position="620"/>
        <end position="629"/>
    </location>
</feature>
<feature type="compositionally biased region" description="Polar residues" evidence="1">
    <location>
        <begin position="1187"/>
        <end position="1198"/>
    </location>
</feature>
<feature type="region of interest" description="Disordered" evidence="1">
    <location>
        <begin position="1134"/>
        <end position="1250"/>
    </location>
</feature>
<reference evidence="3 4" key="1">
    <citation type="journal article" date="2012" name="Genome Biol.">
        <title>Sequencing three crocodilian genomes to illuminate the evolution of archosaurs and amniotes.</title>
        <authorList>
            <person name="St John J.A."/>
            <person name="Braun E.L."/>
            <person name="Isberg S.R."/>
            <person name="Miles L.G."/>
            <person name="Chong A.Y."/>
            <person name="Gongora J."/>
            <person name="Dalzell P."/>
            <person name="Moran C."/>
            <person name="Bed'hom B."/>
            <person name="Abzhanov A."/>
            <person name="Burgess S.C."/>
            <person name="Cooksey A.M."/>
            <person name="Castoe T.A."/>
            <person name="Crawford N.G."/>
            <person name="Densmore L.D."/>
            <person name="Drew J.C."/>
            <person name="Edwards S.V."/>
            <person name="Faircloth B.C."/>
            <person name="Fujita M.K."/>
            <person name="Greenwold M.J."/>
            <person name="Hoffmann F.G."/>
            <person name="Howard J.M."/>
            <person name="Iguchi T."/>
            <person name="Janes D.E."/>
            <person name="Khan S.Y."/>
            <person name="Kohno S."/>
            <person name="de Koning A.J."/>
            <person name="Lance S.L."/>
            <person name="McCarthy F.M."/>
            <person name="McCormack J.E."/>
            <person name="Merchant M.E."/>
            <person name="Peterson D.G."/>
            <person name="Pollock D.D."/>
            <person name="Pourmand N."/>
            <person name="Raney B.J."/>
            <person name="Roessler K.A."/>
            <person name="Sanford J.R."/>
            <person name="Sawyer R.H."/>
            <person name="Schmidt C.J."/>
            <person name="Triplett E.W."/>
            <person name="Tuberville T.D."/>
            <person name="Venegas-Anaya M."/>
            <person name="Howard J.T."/>
            <person name="Jarvis E.D."/>
            <person name="Guillette L.J.Jr."/>
            <person name="Glenn T.C."/>
            <person name="Green R.E."/>
            <person name="Ray D.A."/>
        </authorList>
    </citation>
    <scope>NUCLEOTIDE SEQUENCE [LARGE SCALE GENOMIC DNA]</scope>
    <source>
        <strain evidence="3">KSC_2009_1</strain>
    </source>
</reference>
<dbReference type="OrthoDB" id="9939953at2759"/>
<dbReference type="EMBL" id="AKHW03006215">
    <property type="protein sequence ID" value="KYO23389.1"/>
    <property type="molecule type" value="Genomic_DNA"/>
</dbReference>
<dbReference type="eggNOG" id="ENOG502QRRS">
    <property type="taxonomic scope" value="Eukaryota"/>
</dbReference>
<dbReference type="GeneID" id="102573380"/>
<dbReference type="Pfam" id="PF15740">
    <property type="entry name" value="PPP1R26_N"/>
    <property type="match status" value="1"/>
</dbReference>
<dbReference type="InterPro" id="IPR031474">
    <property type="entry name" value="PPP1R26_N"/>
</dbReference>
<feature type="domain" description="Protein phosphatase 1 regulatory subunit 26 N-terminal" evidence="2">
    <location>
        <begin position="1"/>
        <end position="878"/>
    </location>
</feature>
<gene>
    <name evidence="3" type="primary">PPP1R26</name>
    <name evidence="3" type="ORF">Y1Q_0005768</name>
</gene>
<feature type="compositionally biased region" description="Basic residues" evidence="1">
    <location>
        <begin position="1021"/>
        <end position="1035"/>
    </location>
</feature>